<name>A0A4E0RCP4_FASHE</name>
<dbReference type="InterPro" id="IPR017452">
    <property type="entry name" value="GPCR_Rhodpsn_7TM"/>
</dbReference>
<comment type="subcellular location">
    <subcellularLocation>
        <location evidence="1">Cell membrane</location>
        <topology evidence="1">Multi-pass membrane protein</topology>
    </subcellularLocation>
</comment>
<evidence type="ECO:0000259" key="11">
    <source>
        <dbReference type="PROSITE" id="PS50262"/>
    </source>
</evidence>
<dbReference type="GO" id="GO:0004930">
    <property type="term" value="F:G protein-coupled receptor activity"/>
    <property type="evidence" value="ECO:0007669"/>
    <property type="project" value="UniProtKB-KW"/>
</dbReference>
<organism evidence="12 13">
    <name type="scientific">Fasciola hepatica</name>
    <name type="common">Liver fluke</name>
    <dbReference type="NCBI Taxonomy" id="6192"/>
    <lineage>
        <taxon>Eukaryota</taxon>
        <taxon>Metazoa</taxon>
        <taxon>Spiralia</taxon>
        <taxon>Lophotrochozoa</taxon>
        <taxon>Platyhelminthes</taxon>
        <taxon>Trematoda</taxon>
        <taxon>Digenea</taxon>
        <taxon>Plagiorchiida</taxon>
        <taxon>Echinostomata</taxon>
        <taxon>Echinostomatoidea</taxon>
        <taxon>Fasciolidae</taxon>
        <taxon>Fasciola</taxon>
    </lineage>
</organism>
<dbReference type="Proteomes" id="UP000230066">
    <property type="component" value="Unassembled WGS sequence"/>
</dbReference>
<keyword evidence="8" id="KW-0807">Transducer</keyword>
<evidence type="ECO:0000256" key="4">
    <source>
        <dbReference type="ARBA" id="ARBA00022989"/>
    </source>
</evidence>
<feature type="domain" description="G-protein coupled receptors family 1 profile" evidence="11">
    <location>
        <begin position="49"/>
        <end position="217"/>
    </location>
</feature>
<feature type="transmembrane region" description="Helical" evidence="10">
    <location>
        <begin position="33"/>
        <end position="58"/>
    </location>
</feature>
<evidence type="ECO:0000256" key="3">
    <source>
        <dbReference type="ARBA" id="ARBA00022692"/>
    </source>
</evidence>
<feature type="transmembrane region" description="Helical" evidence="10">
    <location>
        <begin position="512"/>
        <end position="536"/>
    </location>
</feature>
<feature type="transmembrane region" description="Helical" evidence="10">
    <location>
        <begin position="556"/>
        <end position="572"/>
    </location>
</feature>
<keyword evidence="13" id="KW-1185">Reference proteome</keyword>
<keyword evidence="5" id="KW-0297">G-protein coupled receptor</keyword>
<evidence type="ECO:0000256" key="8">
    <source>
        <dbReference type="ARBA" id="ARBA00023224"/>
    </source>
</evidence>
<dbReference type="SUPFAM" id="SSF81321">
    <property type="entry name" value="Family A G protein-coupled receptor-like"/>
    <property type="match status" value="1"/>
</dbReference>
<feature type="region of interest" description="Disordered" evidence="9">
    <location>
        <begin position="438"/>
        <end position="495"/>
    </location>
</feature>
<evidence type="ECO:0000256" key="9">
    <source>
        <dbReference type="SAM" id="MobiDB-lite"/>
    </source>
</evidence>
<dbReference type="PANTHER" id="PTHR24249:SF372">
    <property type="entry name" value="G-PROTEIN COUPLED RECEPTORS FAMILY 1 PROFILE DOMAIN-CONTAINING PROTEIN"/>
    <property type="match status" value="1"/>
</dbReference>
<keyword evidence="2" id="KW-1003">Cell membrane</keyword>
<gene>
    <name evidence="12" type="ORF">D915_002642</name>
</gene>
<comment type="caution">
    <text evidence="12">The sequence shown here is derived from an EMBL/GenBank/DDBJ whole genome shotgun (WGS) entry which is preliminary data.</text>
</comment>
<dbReference type="CDD" id="cd00637">
    <property type="entry name" value="7tm_classA_rhodopsin-like"/>
    <property type="match status" value="1"/>
</dbReference>
<sequence length="607" mass="67334">MNENDSGTLHKLNDSSRIQKFQNIKLSLPYRSAIWGSASFVCLTVIISWSLAIIMTITILRSYRKHISHFYVISLSVANMIHALVNFPSNVILDLIEPGGLTDAVCVPWIFFETLICHVTHLHLLGSCLDHYLRLRKPHRYGMRYATSSRTIGIRLAAPWVISLLQTTVQILLGDPLPPVQLATGHLCVCPDANFLILRTLIAFALPVLVSLIILFLTAVNVRHSSLDAKFRSICDSQRKPHQPTTLETIHNKWTYNHTAGVVKGGSKTTEDMCHLSKVEEELPFILPSTGPSPTVLFNKDVTRRSEDWSAEGFLLASPRWFTITKDDCYSWTAETYTSMSKMTSDSMTHEQNKETGQSPESFSVPTVINRLVSVSGSHSPVIEVDAPLAVMDHYCPTHGHLLLSLGPELEFDMTSSNSFIGGQNNVEIYPSHLLYTNPMHSGADGSDKDTGRSQRVPQVSDPFSDPLNKAACVRSTESLQSPPSKQPHAQGPMLSAHSINRSRTQLASIKVNMVTCALSIALWTPYITATLTRVLLSSTSYGDVVSLRSIVQSKWVNYMVSFAYSVGILVVDRHMYNCVLCCIRQILSCKTVLHQPSSISSIPRSV</sequence>
<dbReference type="PROSITE" id="PS50262">
    <property type="entry name" value="G_PROTEIN_RECEP_F1_2"/>
    <property type="match status" value="1"/>
</dbReference>
<evidence type="ECO:0000313" key="13">
    <source>
        <dbReference type="Proteomes" id="UP000230066"/>
    </source>
</evidence>
<evidence type="ECO:0000256" key="6">
    <source>
        <dbReference type="ARBA" id="ARBA00023136"/>
    </source>
</evidence>
<evidence type="ECO:0000256" key="5">
    <source>
        <dbReference type="ARBA" id="ARBA00023040"/>
    </source>
</evidence>
<evidence type="ECO:0000256" key="7">
    <source>
        <dbReference type="ARBA" id="ARBA00023170"/>
    </source>
</evidence>
<feature type="transmembrane region" description="Helical" evidence="10">
    <location>
        <begin position="201"/>
        <end position="222"/>
    </location>
</feature>
<feature type="transmembrane region" description="Helical" evidence="10">
    <location>
        <begin position="154"/>
        <end position="173"/>
    </location>
</feature>
<keyword evidence="3 10" id="KW-0812">Transmembrane</keyword>
<dbReference type="PANTHER" id="PTHR24249">
    <property type="entry name" value="HISTAMINE RECEPTOR-RELATED G-PROTEIN COUPLED RECEPTOR"/>
    <property type="match status" value="1"/>
</dbReference>
<dbReference type="Gene3D" id="1.20.1070.10">
    <property type="entry name" value="Rhodopsin 7-helix transmembrane proteins"/>
    <property type="match status" value="1"/>
</dbReference>
<evidence type="ECO:0000256" key="2">
    <source>
        <dbReference type="ARBA" id="ARBA00022475"/>
    </source>
</evidence>
<reference evidence="12" key="1">
    <citation type="submission" date="2019-03" db="EMBL/GenBank/DDBJ databases">
        <title>Improved annotation for the trematode Fasciola hepatica.</title>
        <authorList>
            <person name="Choi Y.-J."/>
            <person name="Martin J."/>
            <person name="Mitreva M."/>
        </authorList>
    </citation>
    <scope>NUCLEOTIDE SEQUENCE [LARGE SCALE GENOMIC DNA]</scope>
</reference>
<keyword evidence="6 10" id="KW-0472">Membrane</keyword>
<feature type="transmembrane region" description="Helical" evidence="10">
    <location>
        <begin position="109"/>
        <end position="133"/>
    </location>
</feature>
<evidence type="ECO:0000313" key="12">
    <source>
        <dbReference type="EMBL" id="THD26489.1"/>
    </source>
</evidence>
<keyword evidence="7" id="KW-0675">Receptor</keyword>
<dbReference type="EMBL" id="JXXN02000725">
    <property type="protein sequence ID" value="THD26489.1"/>
    <property type="molecule type" value="Genomic_DNA"/>
</dbReference>
<evidence type="ECO:0000256" key="10">
    <source>
        <dbReference type="SAM" id="Phobius"/>
    </source>
</evidence>
<dbReference type="GO" id="GO:0005886">
    <property type="term" value="C:plasma membrane"/>
    <property type="evidence" value="ECO:0007669"/>
    <property type="project" value="UniProtKB-SubCell"/>
</dbReference>
<evidence type="ECO:0000256" key="1">
    <source>
        <dbReference type="ARBA" id="ARBA00004651"/>
    </source>
</evidence>
<dbReference type="InterPro" id="IPR050569">
    <property type="entry name" value="TAAR"/>
</dbReference>
<dbReference type="AlphaFoldDB" id="A0A4E0RCP4"/>
<accession>A0A4E0RCP4</accession>
<feature type="transmembrane region" description="Helical" evidence="10">
    <location>
        <begin position="70"/>
        <end position="89"/>
    </location>
</feature>
<keyword evidence="4 10" id="KW-1133">Transmembrane helix</keyword>
<protein>
    <recommendedName>
        <fullName evidence="11">G-protein coupled receptors family 1 profile domain-containing protein</fullName>
    </recommendedName>
</protein>
<proteinExistence type="predicted"/>